<feature type="region of interest" description="Disordered" evidence="1">
    <location>
        <begin position="113"/>
        <end position="135"/>
    </location>
</feature>
<name>A0A9Q1EJL7_SYNKA</name>
<sequence length="177" mass="19111">MSKPVRHGPCVPNPGRHAMSLGQRWPLFQRATDPAGCEQVRAGPLPRERLYKQTAYALSWRSQSPLQTETKGRYPMLNPGIAASEIIKVKGPLCDTGSAAGVPSATVVAITGRDLEGGGAGGTRRSSERKKTPWRRWRSPRRDLFGARSPTVSCPFPESSVFIRASISTASQIAGSL</sequence>
<dbReference type="Proteomes" id="UP001152622">
    <property type="component" value="Chromosome 16"/>
</dbReference>
<organism evidence="2 3">
    <name type="scientific">Synaphobranchus kaupii</name>
    <name type="common">Kaup's arrowtooth eel</name>
    <dbReference type="NCBI Taxonomy" id="118154"/>
    <lineage>
        <taxon>Eukaryota</taxon>
        <taxon>Metazoa</taxon>
        <taxon>Chordata</taxon>
        <taxon>Craniata</taxon>
        <taxon>Vertebrata</taxon>
        <taxon>Euteleostomi</taxon>
        <taxon>Actinopterygii</taxon>
        <taxon>Neopterygii</taxon>
        <taxon>Teleostei</taxon>
        <taxon>Anguilliformes</taxon>
        <taxon>Synaphobranchidae</taxon>
        <taxon>Synaphobranchus</taxon>
    </lineage>
</organism>
<evidence type="ECO:0000313" key="2">
    <source>
        <dbReference type="EMBL" id="KAJ8339933.1"/>
    </source>
</evidence>
<dbReference type="AlphaFoldDB" id="A0A9Q1EJL7"/>
<dbReference type="EMBL" id="JAINUF010000016">
    <property type="protein sequence ID" value="KAJ8339933.1"/>
    <property type="molecule type" value="Genomic_DNA"/>
</dbReference>
<comment type="caution">
    <text evidence="2">The sequence shown here is derived from an EMBL/GenBank/DDBJ whole genome shotgun (WGS) entry which is preliminary data.</text>
</comment>
<evidence type="ECO:0000256" key="1">
    <source>
        <dbReference type="SAM" id="MobiDB-lite"/>
    </source>
</evidence>
<keyword evidence="3" id="KW-1185">Reference proteome</keyword>
<accession>A0A9Q1EJL7</accession>
<reference evidence="2" key="1">
    <citation type="journal article" date="2023" name="Science">
        <title>Genome structures resolve the early diversification of teleost fishes.</title>
        <authorList>
            <person name="Parey E."/>
            <person name="Louis A."/>
            <person name="Montfort J."/>
            <person name="Bouchez O."/>
            <person name="Roques C."/>
            <person name="Iampietro C."/>
            <person name="Lluch J."/>
            <person name="Castinel A."/>
            <person name="Donnadieu C."/>
            <person name="Desvignes T."/>
            <person name="Floi Bucao C."/>
            <person name="Jouanno E."/>
            <person name="Wen M."/>
            <person name="Mejri S."/>
            <person name="Dirks R."/>
            <person name="Jansen H."/>
            <person name="Henkel C."/>
            <person name="Chen W.J."/>
            <person name="Zahm M."/>
            <person name="Cabau C."/>
            <person name="Klopp C."/>
            <person name="Thompson A.W."/>
            <person name="Robinson-Rechavi M."/>
            <person name="Braasch I."/>
            <person name="Lecointre G."/>
            <person name="Bobe J."/>
            <person name="Postlethwait J.H."/>
            <person name="Berthelot C."/>
            <person name="Roest Crollius H."/>
            <person name="Guiguen Y."/>
        </authorList>
    </citation>
    <scope>NUCLEOTIDE SEQUENCE</scope>
    <source>
        <strain evidence="2">WJC10195</strain>
    </source>
</reference>
<protein>
    <submittedName>
        <fullName evidence="2">Uncharacterized protein</fullName>
    </submittedName>
</protein>
<evidence type="ECO:0000313" key="3">
    <source>
        <dbReference type="Proteomes" id="UP001152622"/>
    </source>
</evidence>
<gene>
    <name evidence="2" type="ORF">SKAU_G00345660</name>
</gene>
<proteinExistence type="predicted"/>